<feature type="transmembrane region" description="Helical" evidence="11">
    <location>
        <begin position="326"/>
        <end position="345"/>
    </location>
</feature>
<feature type="transmembrane region" description="Helical" evidence="11">
    <location>
        <begin position="224"/>
        <end position="240"/>
    </location>
</feature>
<evidence type="ECO:0000256" key="2">
    <source>
        <dbReference type="ARBA" id="ARBA00012543"/>
    </source>
</evidence>
<keyword evidence="3" id="KW-1003">Cell membrane</keyword>
<keyword evidence="4" id="KW-0328">Glycosyltransferase</keyword>
<feature type="region of interest" description="Disordered" evidence="10">
    <location>
        <begin position="531"/>
        <end position="551"/>
    </location>
</feature>
<dbReference type="GO" id="GO:0071555">
    <property type="term" value="P:cell wall organization"/>
    <property type="evidence" value="ECO:0007669"/>
    <property type="project" value="UniProtKB-KW"/>
</dbReference>
<comment type="subcellular location">
    <subcellularLocation>
        <location evidence="1">Cell membrane</location>
        <topology evidence="1">Multi-pass membrane protein</topology>
    </subcellularLocation>
</comment>
<reference evidence="12" key="1">
    <citation type="submission" date="2019-06" db="EMBL/GenBank/DDBJ databases">
        <authorList>
            <person name="Zheng W."/>
        </authorList>
    </citation>
    <scope>NUCLEOTIDE SEQUENCE</scope>
    <source>
        <strain evidence="12">QDHG01</strain>
    </source>
</reference>
<dbReference type="SUPFAM" id="SSF53448">
    <property type="entry name" value="Nucleotide-diphospho-sugar transferases"/>
    <property type="match status" value="1"/>
</dbReference>
<dbReference type="Pfam" id="PF01644">
    <property type="entry name" value="Chitin_synth_1"/>
    <property type="match status" value="2"/>
</dbReference>
<dbReference type="AlphaFoldDB" id="A0A8J8P757"/>
<evidence type="ECO:0000256" key="4">
    <source>
        <dbReference type="ARBA" id="ARBA00022676"/>
    </source>
</evidence>
<dbReference type="GO" id="GO:0004100">
    <property type="term" value="F:chitin synthase activity"/>
    <property type="evidence" value="ECO:0007669"/>
    <property type="project" value="UniProtKB-EC"/>
</dbReference>
<evidence type="ECO:0000256" key="7">
    <source>
        <dbReference type="ARBA" id="ARBA00022989"/>
    </source>
</evidence>
<evidence type="ECO:0000313" key="12">
    <source>
        <dbReference type="EMBL" id="TNV87070.1"/>
    </source>
</evidence>
<evidence type="ECO:0000313" key="13">
    <source>
        <dbReference type="Proteomes" id="UP000785679"/>
    </source>
</evidence>
<evidence type="ECO:0000256" key="6">
    <source>
        <dbReference type="ARBA" id="ARBA00022692"/>
    </source>
</evidence>
<evidence type="ECO:0000256" key="9">
    <source>
        <dbReference type="ARBA" id="ARBA00023316"/>
    </source>
</evidence>
<accession>A0A8J8P757</accession>
<dbReference type="EMBL" id="RRYP01000645">
    <property type="protein sequence ID" value="TNV87070.1"/>
    <property type="molecule type" value="Genomic_DNA"/>
</dbReference>
<proteinExistence type="predicted"/>
<dbReference type="InterPro" id="IPR029044">
    <property type="entry name" value="Nucleotide-diphossugar_trans"/>
</dbReference>
<feature type="transmembrane region" description="Helical" evidence="11">
    <location>
        <begin position="357"/>
        <end position="376"/>
    </location>
</feature>
<gene>
    <name evidence="12" type="ORF">FGO68_gene12859</name>
</gene>
<dbReference type="GO" id="GO:0005886">
    <property type="term" value="C:plasma membrane"/>
    <property type="evidence" value="ECO:0007669"/>
    <property type="project" value="UniProtKB-SubCell"/>
</dbReference>
<name>A0A8J8P757_HALGN</name>
<evidence type="ECO:0000256" key="8">
    <source>
        <dbReference type="ARBA" id="ARBA00023136"/>
    </source>
</evidence>
<dbReference type="InterPro" id="IPR004835">
    <property type="entry name" value="Chitin_synth"/>
</dbReference>
<keyword evidence="5" id="KW-0808">Transferase</keyword>
<dbReference type="EC" id="2.4.1.16" evidence="2"/>
<comment type="caution">
    <text evidence="12">The sequence shown here is derived from an EMBL/GenBank/DDBJ whole genome shotgun (WGS) entry which is preliminary data.</text>
</comment>
<evidence type="ECO:0000256" key="3">
    <source>
        <dbReference type="ARBA" id="ARBA00022475"/>
    </source>
</evidence>
<evidence type="ECO:0000256" key="10">
    <source>
        <dbReference type="SAM" id="MobiDB-lite"/>
    </source>
</evidence>
<keyword evidence="6 11" id="KW-0812">Transmembrane</keyword>
<keyword evidence="9" id="KW-0961">Cell wall biogenesis/degradation</keyword>
<dbReference type="PANTHER" id="PTHR22914">
    <property type="entry name" value="CHITIN SYNTHASE"/>
    <property type="match status" value="1"/>
</dbReference>
<keyword evidence="8 11" id="KW-0472">Membrane</keyword>
<organism evidence="12 13">
    <name type="scientific">Halteria grandinella</name>
    <dbReference type="NCBI Taxonomy" id="5974"/>
    <lineage>
        <taxon>Eukaryota</taxon>
        <taxon>Sar</taxon>
        <taxon>Alveolata</taxon>
        <taxon>Ciliophora</taxon>
        <taxon>Intramacronucleata</taxon>
        <taxon>Spirotrichea</taxon>
        <taxon>Stichotrichia</taxon>
        <taxon>Sporadotrichida</taxon>
        <taxon>Halteriidae</taxon>
        <taxon>Halteria</taxon>
    </lineage>
</organism>
<feature type="transmembrane region" description="Helical" evidence="11">
    <location>
        <begin position="260"/>
        <end position="283"/>
    </location>
</feature>
<evidence type="ECO:0000256" key="11">
    <source>
        <dbReference type="SAM" id="Phobius"/>
    </source>
</evidence>
<dbReference type="PANTHER" id="PTHR22914:SF9">
    <property type="entry name" value="CHITIN SYNTHASE 1"/>
    <property type="match status" value="1"/>
</dbReference>
<sequence length="551" mass="63121">MVKRQTANKGKNLTVNFVFAAKHLNKGKIDSHLYFFRGFCDLLDPEYCMMLDIGTKPLAQSFNKLVAALDSNPHIGGVCGDMDIDLTLDRSLFAYCQYFEYLISHYIDKCFESLFNNQSVLPGAFSLLRWDAIKGPPVEKFLRGLDHDNLSLFKTNMFLAEDRIMCWQIIVQKVNRESDQFDELGRLITGKEKEPQGLLYIPGAGAVTDPPDNPIILIKQRRRWINGSNAAFWYTIMRLYRMERSDHWFGQRFFYYLNFLYLLISQLLGFCGSGFFYGAFAILLQTSLDEESTTWVLNAVLFVFALLVMLSLTLGSKGLNVKVVQTSIYTVLVLFCIINAVLIYMSLYTLFVRSSGALYYAIIGVFIGTYIFPPLWHDSGKCLRELRGSILGVLAYILLMPMYTIIFQVFAYANWCDITWGNREKSEDTGILDKAKAAAAAKKKKDEIKLDFKMQRFVLFLLWVVVNSLIGHIMPRYISNGKGVTNALEYFSYAMLWFQGSKLYGSFLYKFKNWILQAKIRSQIKKNALEWKPDDKSDAQPPLVPVKAKGV</sequence>
<evidence type="ECO:0000256" key="1">
    <source>
        <dbReference type="ARBA" id="ARBA00004651"/>
    </source>
</evidence>
<dbReference type="Proteomes" id="UP000785679">
    <property type="component" value="Unassembled WGS sequence"/>
</dbReference>
<keyword evidence="13" id="KW-1185">Reference proteome</keyword>
<feature type="transmembrane region" description="Helical" evidence="11">
    <location>
        <begin position="457"/>
        <end position="478"/>
    </location>
</feature>
<dbReference type="OrthoDB" id="3352955at2759"/>
<feature type="transmembrane region" description="Helical" evidence="11">
    <location>
        <begin position="388"/>
        <end position="413"/>
    </location>
</feature>
<keyword evidence="7 11" id="KW-1133">Transmembrane helix</keyword>
<feature type="transmembrane region" description="Helical" evidence="11">
    <location>
        <begin position="295"/>
        <end position="314"/>
    </location>
</feature>
<feature type="transmembrane region" description="Helical" evidence="11">
    <location>
        <begin position="490"/>
        <end position="511"/>
    </location>
</feature>
<dbReference type="GO" id="GO:0006031">
    <property type="term" value="P:chitin biosynthetic process"/>
    <property type="evidence" value="ECO:0007669"/>
    <property type="project" value="TreeGrafter"/>
</dbReference>
<evidence type="ECO:0000256" key="5">
    <source>
        <dbReference type="ARBA" id="ARBA00022679"/>
    </source>
</evidence>
<protein>
    <recommendedName>
        <fullName evidence="2">chitin synthase</fullName>
        <ecNumber evidence="2">2.4.1.16</ecNumber>
    </recommendedName>
</protein>